<dbReference type="AlphaFoldDB" id="A0AAW1P0N0"/>
<feature type="domain" description="BBS7 beta-propeller" evidence="4">
    <location>
        <begin position="23"/>
        <end position="323"/>
    </location>
</feature>
<dbReference type="InterPro" id="IPR056333">
    <property type="entry name" value="BBS7_pf_dom"/>
</dbReference>
<dbReference type="GO" id="GO:0008104">
    <property type="term" value="P:intracellular protein localization"/>
    <property type="evidence" value="ECO:0007669"/>
    <property type="project" value="TreeGrafter"/>
</dbReference>
<dbReference type="GO" id="GO:0005930">
    <property type="term" value="C:axoneme"/>
    <property type="evidence" value="ECO:0007669"/>
    <property type="project" value="TreeGrafter"/>
</dbReference>
<dbReference type="Pfam" id="PF23349">
    <property type="entry name" value="BBS7_hp"/>
    <property type="match status" value="1"/>
</dbReference>
<evidence type="ECO:0000259" key="2">
    <source>
        <dbReference type="Pfam" id="PF23360"/>
    </source>
</evidence>
<reference evidence="5 6" key="1">
    <citation type="journal article" date="2024" name="Nat. Commun.">
        <title>Phylogenomics reveals the evolutionary origins of lichenization in chlorophyte algae.</title>
        <authorList>
            <person name="Puginier C."/>
            <person name="Libourel C."/>
            <person name="Otte J."/>
            <person name="Skaloud P."/>
            <person name="Haon M."/>
            <person name="Grisel S."/>
            <person name="Petersen M."/>
            <person name="Berrin J.G."/>
            <person name="Delaux P.M."/>
            <person name="Dal Grande F."/>
            <person name="Keller J."/>
        </authorList>
    </citation>
    <scope>NUCLEOTIDE SEQUENCE [LARGE SCALE GENOMIC DNA]</scope>
    <source>
        <strain evidence="5 6">SAG 2043</strain>
    </source>
</reference>
<dbReference type="GO" id="GO:0034464">
    <property type="term" value="C:BBSome"/>
    <property type="evidence" value="ECO:0007669"/>
    <property type="project" value="TreeGrafter"/>
</dbReference>
<protein>
    <recommendedName>
        <fullName evidence="7">Bardet-Biedl syndrome 7</fullName>
    </recommendedName>
</protein>
<gene>
    <name evidence="5" type="ORF">WJX72_000727</name>
</gene>
<dbReference type="GO" id="GO:0016020">
    <property type="term" value="C:membrane"/>
    <property type="evidence" value="ECO:0007669"/>
    <property type="project" value="TreeGrafter"/>
</dbReference>
<dbReference type="PANTHER" id="PTHR16074">
    <property type="entry name" value="BARDET-BIEDL SYNDROME 7 PROTEIN"/>
    <property type="match status" value="1"/>
</dbReference>
<evidence type="ECO:0000313" key="6">
    <source>
        <dbReference type="Proteomes" id="UP001489004"/>
    </source>
</evidence>
<comment type="caution">
    <text evidence="5">The sequence shown here is derived from an EMBL/GenBank/DDBJ whole genome shotgun (WGS) entry which is preliminary data.</text>
</comment>
<dbReference type="GO" id="GO:0060271">
    <property type="term" value="P:cilium assembly"/>
    <property type="evidence" value="ECO:0007669"/>
    <property type="project" value="TreeGrafter"/>
</dbReference>
<dbReference type="Pfam" id="PF23360">
    <property type="entry name" value="BBS7_GAE"/>
    <property type="match status" value="1"/>
</dbReference>
<dbReference type="InterPro" id="IPR056332">
    <property type="entry name" value="Beta-prop_BBS7"/>
</dbReference>
<dbReference type="Proteomes" id="UP001489004">
    <property type="component" value="Unassembled WGS sequence"/>
</dbReference>
<dbReference type="Pfam" id="PF23361">
    <property type="entry name" value="BBS7_pf"/>
    <property type="match status" value="1"/>
</dbReference>
<dbReference type="InterPro" id="IPR056334">
    <property type="entry name" value="BBS7_GAE_dom"/>
</dbReference>
<dbReference type="Pfam" id="PF23743">
    <property type="entry name" value="Beta-prop_BBS7"/>
    <property type="match status" value="1"/>
</dbReference>
<evidence type="ECO:0008006" key="7">
    <source>
        <dbReference type="Google" id="ProtNLM"/>
    </source>
</evidence>
<organism evidence="5 6">
    <name type="scientific">[Myrmecia] bisecta</name>
    <dbReference type="NCBI Taxonomy" id="41462"/>
    <lineage>
        <taxon>Eukaryota</taxon>
        <taxon>Viridiplantae</taxon>
        <taxon>Chlorophyta</taxon>
        <taxon>core chlorophytes</taxon>
        <taxon>Trebouxiophyceae</taxon>
        <taxon>Trebouxiales</taxon>
        <taxon>Trebouxiaceae</taxon>
        <taxon>Myrmecia</taxon>
    </lineage>
</organism>
<proteinExistence type="predicted"/>
<dbReference type="InterPro" id="IPR056335">
    <property type="entry name" value="BBS7_hairpin"/>
</dbReference>
<dbReference type="PANTHER" id="PTHR16074:SF4">
    <property type="entry name" value="BARDET-BIEDL SYNDROME 7 PROTEIN"/>
    <property type="match status" value="1"/>
</dbReference>
<evidence type="ECO:0000313" key="5">
    <source>
        <dbReference type="EMBL" id="KAK9803568.1"/>
    </source>
</evidence>
<dbReference type="EMBL" id="JALJOR010000020">
    <property type="protein sequence ID" value="KAK9803568.1"/>
    <property type="molecule type" value="Genomic_DNA"/>
</dbReference>
<sequence length="724" mass="79225">MELQLELIRNDILQTAPAAPGTLKVLPQGHNKQQKVALGDSQGVVQCCSIKKGEVVAAFKALPTGQPVGAVTLGKGQNQRDKIFIASEHTIRGLSKKGKEFFRFQAHLVDAIRTLHVADASMWVTGEFVMHQFLNNKEVQFYQAPDRINAVEVVPVKEDLLLAVLGCQDRTLRVLHNSQVAHQVQVEGAVTSLKYILDSHDPGQINIGRREVLYGTDGGILGQLFLDSEGFRRGWTVPNPNRRGAIQAIYSGIDFTKDGINDIVVGRDDGWLEIWGMDDAAQPKLVFSSCLPESIISLDGGFFTSPNVQDVVVQTFSGKVIAFAEPGAGLGSPLKRTKKEEAPQDRIRALRAELAELHARVDKERKHFAQISASLAPSIASVTLQSKFVLDPEEACYVLTLESGTPIASVALQSSVLLDLQDSASNSAILSVTPSNPDEGSATLATYRCPESATRVEMRMRVVEGQHGSIQAFVIPQRAPKLAQAVTQRIRPLCLHQRVEALAGTPPMNELRVSGSFSMAEIHTWVLFCLPEVPQRPASPEEATLYFRSSLLGTQLACQYKAGEAIFRGDNVSSLAVLREALMGEAASQKARISVSFCLEAASVGHVVGLLWPRFAEQRSAARRGLLLTALQELKMQDENVDYLTPEYKAILADADKSRQAGAGNKADPLRLEYLSGVFKDLYLDWQRFNGLVAPLHRIPQLAAVLHDPQSTQLEVVAFMLQQR</sequence>
<evidence type="ECO:0000259" key="3">
    <source>
        <dbReference type="Pfam" id="PF23361"/>
    </source>
</evidence>
<feature type="domain" description="BBS7 platform" evidence="3">
    <location>
        <begin position="496"/>
        <end position="597"/>
    </location>
</feature>
<dbReference type="InterPro" id="IPR011047">
    <property type="entry name" value="Quinoprotein_ADH-like_sf"/>
</dbReference>
<feature type="domain" description="BBS7 helical hairpin" evidence="1">
    <location>
        <begin position="602"/>
        <end position="714"/>
    </location>
</feature>
<accession>A0AAW1P0N0</accession>
<feature type="domain" description="BBS7 GAE" evidence="2">
    <location>
        <begin position="383"/>
        <end position="485"/>
    </location>
</feature>
<evidence type="ECO:0000259" key="1">
    <source>
        <dbReference type="Pfam" id="PF23349"/>
    </source>
</evidence>
<dbReference type="SUPFAM" id="SSF50998">
    <property type="entry name" value="Quinoprotein alcohol dehydrogenase-like"/>
    <property type="match status" value="1"/>
</dbReference>
<dbReference type="GO" id="GO:0036064">
    <property type="term" value="C:ciliary basal body"/>
    <property type="evidence" value="ECO:0007669"/>
    <property type="project" value="TreeGrafter"/>
</dbReference>
<evidence type="ECO:0000259" key="4">
    <source>
        <dbReference type="Pfam" id="PF23743"/>
    </source>
</evidence>
<name>A0AAW1P0N0_9CHLO</name>
<keyword evidence="6" id="KW-1185">Reference proteome</keyword>